<dbReference type="Proteomes" id="UP000272193">
    <property type="component" value="Unassembled WGS sequence"/>
</dbReference>
<dbReference type="Pfam" id="PF00149">
    <property type="entry name" value="Metallophos"/>
    <property type="match status" value="1"/>
</dbReference>
<accession>A0A3N4UER1</accession>
<organism evidence="6 7">
    <name type="scientific">Tibeticola sediminis</name>
    <dbReference type="NCBI Taxonomy" id="1917811"/>
    <lineage>
        <taxon>Bacteria</taxon>
        <taxon>Pseudomonadati</taxon>
        <taxon>Pseudomonadota</taxon>
        <taxon>Betaproteobacteria</taxon>
        <taxon>Burkholderiales</taxon>
        <taxon>Comamonadaceae</taxon>
        <taxon>Tibeticola</taxon>
    </lineage>
</organism>
<comment type="caution">
    <text evidence="6">The sequence shown here is derived from an EMBL/GenBank/DDBJ whole genome shotgun (WGS) entry which is preliminary data.</text>
</comment>
<dbReference type="PRINTS" id="PR01607">
    <property type="entry name" value="APYRASEFAMLY"/>
</dbReference>
<dbReference type="Pfam" id="PF02872">
    <property type="entry name" value="5_nucleotid_C"/>
    <property type="match status" value="1"/>
</dbReference>
<keyword evidence="7" id="KW-1185">Reference proteome</keyword>
<evidence type="ECO:0000256" key="2">
    <source>
        <dbReference type="RuleBase" id="RU362119"/>
    </source>
</evidence>
<keyword evidence="2" id="KW-0378">Hydrolase</keyword>
<reference evidence="6 7" key="1">
    <citation type="submission" date="2018-11" db="EMBL/GenBank/DDBJ databases">
        <title>Genomic Encyclopedia of Type Strains, Phase IV (KMG-IV): sequencing the most valuable type-strain genomes for metagenomic binning, comparative biology and taxonomic classification.</title>
        <authorList>
            <person name="Goeker M."/>
        </authorList>
    </citation>
    <scope>NUCLEOTIDE SEQUENCE [LARGE SCALE GENOMIC DNA]</scope>
    <source>
        <strain evidence="6 7">DSM 101684</strain>
    </source>
</reference>
<name>A0A3N4UER1_9BURK</name>
<dbReference type="InterPro" id="IPR008334">
    <property type="entry name" value="5'-Nucleotdase_C"/>
</dbReference>
<evidence type="ECO:0000256" key="1">
    <source>
        <dbReference type="ARBA" id="ARBA00022729"/>
    </source>
</evidence>
<dbReference type="InterPro" id="IPR029052">
    <property type="entry name" value="Metallo-depent_PP-like"/>
</dbReference>
<dbReference type="InterPro" id="IPR006179">
    <property type="entry name" value="5_nucleotidase/apyrase"/>
</dbReference>
<dbReference type="AlphaFoldDB" id="A0A3N4UER1"/>
<dbReference type="GO" id="GO:0009166">
    <property type="term" value="P:nucleotide catabolic process"/>
    <property type="evidence" value="ECO:0007669"/>
    <property type="project" value="InterPro"/>
</dbReference>
<dbReference type="Gene3D" id="3.60.21.10">
    <property type="match status" value="1"/>
</dbReference>
<dbReference type="GO" id="GO:0030288">
    <property type="term" value="C:outer membrane-bounded periplasmic space"/>
    <property type="evidence" value="ECO:0007669"/>
    <property type="project" value="TreeGrafter"/>
</dbReference>
<evidence type="ECO:0000313" key="7">
    <source>
        <dbReference type="Proteomes" id="UP000272193"/>
    </source>
</evidence>
<protein>
    <submittedName>
        <fullName evidence="6">5'-nucleotidase</fullName>
    </submittedName>
</protein>
<dbReference type="PANTHER" id="PTHR11575:SF24">
    <property type="entry name" value="5'-NUCLEOTIDASE"/>
    <property type="match status" value="1"/>
</dbReference>
<keyword evidence="2" id="KW-0547">Nucleotide-binding</keyword>
<evidence type="ECO:0000259" key="4">
    <source>
        <dbReference type="Pfam" id="PF00149"/>
    </source>
</evidence>
<feature type="domain" description="Calcineurin-like phosphoesterase" evidence="4">
    <location>
        <begin position="58"/>
        <end position="285"/>
    </location>
</feature>
<evidence type="ECO:0000256" key="3">
    <source>
        <dbReference type="SAM" id="MobiDB-lite"/>
    </source>
</evidence>
<evidence type="ECO:0000259" key="5">
    <source>
        <dbReference type="Pfam" id="PF02872"/>
    </source>
</evidence>
<gene>
    <name evidence="6" type="ORF">EDC62_2019</name>
</gene>
<dbReference type="GO" id="GO:0000166">
    <property type="term" value="F:nucleotide binding"/>
    <property type="evidence" value="ECO:0007669"/>
    <property type="project" value="UniProtKB-KW"/>
</dbReference>
<proteinExistence type="inferred from homology"/>
<dbReference type="InterPro" id="IPR004843">
    <property type="entry name" value="Calcineurin-like_PHP"/>
</dbReference>
<comment type="similarity">
    <text evidence="2">Belongs to the 5'-nucleotidase family.</text>
</comment>
<dbReference type="GO" id="GO:0008768">
    <property type="term" value="F:UDP-sugar diphosphatase activity"/>
    <property type="evidence" value="ECO:0007669"/>
    <property type="project" value="TreeGrafter"/>
</dbReference>
<feature type="domain" description="5'-Nucleotidase C-terminal" evidence="5">
    <location>
        <begin position="440"/>
        <end position="590"/>
    </location>
</feature>
<evidence type="ECO:0000313" key="6">
    <source>
        <dbReference type="EMBL" id="RPE66945.1"/>
    </source>
</evidence>
<dbReference type="EMBL" id="RKQL01000004">
    <property type="protein sequence ID" value="RPE66945.1"/>
    <property type="molecule type" value="Genomic_DNA"/>
</dbReference>
<dbReference type="PANTHER" id="PTHR11575">
    <property type="entry name" value="5'-NUCLEOTIDASE-RELATED"/>
    <property type="match status" value="1"/>
</dbReference>
<dbReference type="OrthoDB" id="9803927at2"/>
<dbReference type="Gene3D" id="3.90.780.10">
    <property type="entry name" value="5'-Nucleotidase, C-terminal domain"/>
    <property type="match status" value="1"/>
</dbReference>
<keyword evidence="1" id="KW-0732">Signal</keyword>
<dbReference type="GO" id="GO:0008253">
    <property type="term" value="F:5'-nucleotidase activity"/>
    <property type="evidence" value="ECO:0007669"/>
    <property type="project" value="TreeGrafter"/>
</dbReference>
<dbReference type="SUPFAM" id="SSF56300">
    <property type="entry name" value="Metallo-dependent phosphatases"/>
    <property type="match status" value="1"/>
</dbReference>
<dbReference type="InterPro" id="IPR036907">
    <property type="entry name" value="5'-Nucleotdase_C_sf"/>
</dbReference>
<dbReference type="RefSeq" id="WP_124223235.1">
    <property type="nucleotide sequence ID" value="NZ_RKQL01000004.1"/>
</dbReference>
<feature type="region of interest" description="Disordered" evidence="3">
    <location>
        <begin position="621"/>
        <end position="641"/>
    </location>
</feature>
<sequence>MNLALNTPSRAPADRAIRRLARGACRAGLAALLVTLLAACTHPSPGAFAPTAADYTLHIAHINDHHSQLDGLSDFELKVDGVPTRVGLGGMARQAAAFQALASREPALLKLHAGDALTGSLYYTFFQGDADAALMNSICFDAFIPGNHEFDDGDATLARLLGALGRGPCAQPPALLSANIVPAAGTPLAPGGAPILLPWAVRRVQGVDVGLVGVTVSGKTRVSSRPLASTQFLDEAQAAQSAIDNLRARGVRHIVLLTHIGFEADRALAARLHGVDVIIGGDSHTLLGDFRAVGIEAAAPYPTTARNADGEPVCIGQAWEYGKVFAHMVVRFDAEGRVRACGGSASLLVGEPLAQADAQGRWQALTGAALQAVRARLAATPGVLWQEPSPEAAAVLARYAGQVEALKAQPIGFAPEPLCHVRVPGEASNASAGVPGCETAHQFARGSDAAQAVAEAFLAASRRADFALQNAGGVRTPIPAGPLTMETAFRVLPFANTLVEIELTGAELLQALEDGVANHLDLGRSDGSHPFAAGLRWRLDLRAPRRQRFQQVEVLDKASGRWQPLEPARRYVLVTHDYLAAGRDGYDTLARLSAEGRALNTYLLYTQTFVDHVRARHTLQRADPESVSHQAVTTRDGRRLR</sequence>
<dbReference type="SUPFAM" id="SSF55816">
    <property type="entry name" value="5'-nucleotidase (syn. UDP-sugar hydrolase), C-terminal domain"/>
    <property type="match status" value="1"/>
</dbReference>